<comment type="caution">
    <text evidence="2">The sequence shown here is derived from an EMBL/GenBank/DDBJ whole genome shotgun (WGS) entry which is preliminary data.</text>
</comment>
<gene>
    <name evidence="2" type="ORF">GGR89_000702</name>
</gene>
<keyword evidence="3" id="KW-1185">Reference proteome</keyword>
<organism evidence="2 3">
    <name type="scientific">Sphingomonas trueperi</name>
    <dbReference type="NCBI Taxonomy" id="53317"/>
    <lineage>
        <taxon>Bacteria</taxon>
        <taxon>Pseudomonadati</taxon>
        <taxon>Pseudomonadota</taxon>
        <taxon>Alphaproteobacteria</taxon>
        <taxon>Sphingomonadales</taxon>
        <taxon>Sphingomonadaceae</taxon>
        <taxon>Sphingomonas</taxon>
    </lineage>
</organism>
<dbReference type="RefSeq" id="WP_125978032.1">
    <property type="nucleotide sequence ID" value="NZ_BAAADY010000030.1"/>
</dbReference>
<dbReference type="EMBL" id="JAATJB010000002">
    <property type="protein sequence ID" value="NJB96402.1"/>
    <property type="molecule type" value="Genomic_DNA"/>
</dbReference>
<protein>
    <recommendedName>
        <fullName evidence="4">DUF2490 domain-containing protein</fullName>
    </recommendedName>
</protein>
<evidence type="ECO:0008006" key="4">
    <source>
        <dbReference type="Google" id="ProtNLM"/>
    </source>
</evidence>
<dbReference type="AlphaFoldDB" id="A0A7X5XWJ0"/>
<evidence type="ECO:0000313" key="2">
    <source>
        <dbReference type="EMBL" id="NJB96402.1"/>
    </source>
</evidence>
<dbReference type="Proteomes" id="UP000531251">
    <property type="component" value="Unassembled WGS sequence"/>
</dbReference>
<dbReference type="Pfam" id="PF10677">
    <property type="entry name" value="DUF2490"/>
    <property type="match status" value="1"/>
</dbReference>
<evidence type="ECO:0000256" key="1">
    <source>
        <dbReference type="SAM" id="SignalP"/>
    </source>
</evidence>
<evidence type="ECO:0000313" key="3">
    <source>
        <dbReference type="Proteomes" id="UP000531251"/>
    </source>
</evidence>
<reference evidence="2 3" key="1">
    <citation type="submission" date="2020-03" db="EMBL/GenBank/DDBJ databases">
        <title>Genomic Encyclopedia of Type Strains, Phase IV (KMG-IV): sequencing the most valuable type-strain genomes for metagenomic binning, comparative biology and taxonomic classification.</title>
        <authorList>
            <person name="Goeker M."/>
        </authorList>
    </citation>
    <scope>NUCLEOTIDE SEQUENCE [LARGE SCALE GENOMIC DNA]</scope>
    <source>
        <strain evidence="2 3">DSM 7225</strain>
    </source>
</reference>
<feature type="signal peptide" evidence="1">
    <location>
        <begin position="1"/>
        <end position="21"/>
    </location>
</feature>
<sequence length="229" mass="25663">MSRVFPCAALLLLVSVFPARAQQEDVQAWEQLNVVVPLVPRVRLTVEQIARTGDRLGGLYTTEYGGILGWQMREGVELGMGYRRVGFHNRNLAPDEDRLRQHLVVTSGRFAGRFRVDERFVTHARGVGVRIRPLLRYNLPIGRDRLALFASHESIVLVNTTRWGQRAGYERMRNILGVAVPLGRALSADIGYLNQYRLARNGARPQMDHALSVQLTVNLGALGVAVLQD</sequence>
<feature type="chain" id="PRO_5031432174" description="DUF2490 domain-containing protein" evidence="1">
    <location>
        <begin position="22"/>
        <end position="229"/>
    </location>
</feature>
<name>A0A7X5XWJ0_9SPHN</name>
<dbReference type="InterPro" id="IPR019619">
    <property type="entry name" value="DUF2490"/>
</dbReference>
<keyword evidence="1" id="KW-0732">Signal</keyword>
<accession>A0A7X5XWJ0</accession>
<proteinExistence type="predicted"/>